<gene>
    <name evidence="8" type="ORF">BDN71DRAFT_1514141</name>
</gene>
<protein>
    <recommendedName>
        <fullName evidence="7">SUN domain-containing protein</fullName>
    </recommendedName>
</protein>
<dbReference type="EMBL" id="MU154796">
    <property type="protein sequence ID" value="KAF9487268.1"/>
    <property type="molecule type" value="Genomic_DNA"/>
</dbReference>
<dbReference type="GO" id="GO:0043495">
    <property type="term" value="F:protein-membrane adaptor activity"/>
    <property type="evidence" value="ECO:0007669"/>
    <property type="project" value="TreeGrafter"/>
</dbReference>
<name>A0A9P6D936_PLEER</name>
<dbReference type="OrthoDB" id="342281at2759"/>
<evidence type="ECO:0000259" key="7">
    <source>
        <dbReference type="PROSITE" id="PS51469"/>
    </source>
</evidence>
<dbReference type="AlphaFoldDB" id="A0A9P6D936"/>
<comment type="subcellular location">
    <subcellularLocation>
        <location evidence="1">Membrane</location>
    </subcellularLocation>
</comment>
<comment type="caution">
    <text evidence="8">The sequence shown here is derived from an EMBL/GenBank/DDBJ whole genome shotgun (WGS) entry which is preliminary data.</text>
</comment>
<dbReference type="Pfam" id="PF07738">
    <property type="entry name" value="Sad1_UNC"/>
    <property type="match status" value="2"/>
</dbReference>
<keyword evidence="9" id="KW-1185">Reference proteome</keyword>
<dbReference type="PANTHER" id="PTHR12911">
    <property type="entry name" value="SAD1/UNC-84-LIKE PROTEIN-RELATED"/>
    <property type="match status" value="1"/>
</dbReference>
<reference evidence="8" key="1">
    <citation type="submission" date="2020-11" db="EMBL/GenBank/DDBJ databases">
        <authorList>
            <consortium name="DOE Joint Genome Institute"/>
            <person name="Ahrendt S."/>
            <person name="Riley R."/>
            <person name="Andreopoulos W."/>
            <person name="Labutti K."/>
            <person name="Pangilinan J."/>
            <person name="Ruiz-Duenas F.J."/>
            <person name="Barrasa J.M."/>
            <person name="Sanchez-Garcia M."/>
            <person name="Camarero S."/>
            <person name="Miyauchi S."/>
            <person name="Serrano A."/>
            <person name="Linde D."/>
            <person name="Babiker R."/>
            <person name="Drula E."/>
            <person name="Ayuso-Fernandez I."/>
            <person name="Pacheco R."/>
            <person name="Padilla G."/>
            <person name="Ferreira P."/>
            <person name="Barriuso J."/>
            <person name="Kellner H."/>
            <person name="Castanera R."/>
            <person name="Alfaro M."/>
            <person name="Ramirez L."/>
            <person name="Pisabarro A.G."/>
            <person name="Kuo A."/>
            <person name="Tritt A."/>
            <person name="Lipzen A."/>
            <person name="He G."/>
            <person name="Yan M."/>
            <person name="Ng V."/>
            <person name="Cullen D."/>
            <person name="Martin F."/>
            <person name="Rosso M.-N."/>
            <person name="Henrissat B."/>
            <person name="Hibbett D."/>
            <person name="Martinez A.T."/>
            <person name="Grigoriev I.V."/>
        </authorList>
    </citation>
    <scope>NUCLEOTIDE SEQUENCE</scope>
    <source>
        <strain evidence="8">ATCC 90797</strain>
    </source>
</reference>
<evidence type="ECO:0000313" key="8">
    <source>
        <dbReference type="EMBL" id="KAF9487268.1"/>
    </source>
</evidence>
<dbReference type="InterPro" id="IPR012919">
    <property type="entry name" value="SUN_dom"/>
</dbReference>
<feature type="domain" description="SUN" evidence="7">
    <location>
        <begin position="106"/>
        <end position="303"/>
    </location>
</feature>
<keyword evidence="2 6" id="KW-0812">Transmembrane</keyword>
<evidence type="ECO:0000313" key="9">
    <source>
        <dbReference type="Proteomes" id="UP000807025"/>
    </source>
</evidence>
<keyword evidence="3 6" id="KW-1133">Transmembrane helix</keyword>
<feature type="transmembrane region" description="Helical" evidence="6">
    <location>
        <begin position="50"/>
        <end position="69"/>
    </location>
</feature>
<dbReference type="InterPro" id="IPR045119">
    <property type="entry name" value="SUN1-5"/>
</dbReference>
<feature type="region of interest" description="Disordered" evidence="5">
    <location>
        <begin position="1"/>
        <end position="26"/>
    </location>
</feature>
<proteinExistence type="predicted"/>
<dbReference type="PROSITE" id="PS51469">
    <property type="entry name" value="SUN"/>
    <property type="match status" value="1"/>
</dbReference>
<dbReference type="PANTHER" id="PTHR12911:SF8">
    <property type="entry name" value="KLAROID PROTEIN-RELATED"/>
    <property type="match status" value="1"/>
</dbReference>
<feature type="compositionally biased region" description="Basic and acidic residues" evidence="5">
    <location>
        <begin position="16"/>
        <end position="26"/>
    </location>
</feature>
<dbReference type="Proteomes" id="UP000807025">
    <property type="component" value="Unassembled WGS sequence"/>
</dbReference>
<dbReference type="Gene3D" id="2.60.120.260">
    <property type="entry name" value="Galactose-binding domain-like"/>
    <property type="match status" value="1"/>
</dbReference>
<sequence length="306" mass="34172">MNPRRQESELFGIERFPSEDQEDRKLDHRSAGDLMERLATRRKRSATNHYLIVIAGLIVVVALASPLLFRPITTALSYPNFQFSPKLWFRPKLPHSQPNVASRSTGARVLPELTSPTSNLHVHTPWSAFVAWFVGVDGFQREVPLPTVVIENTLDVGRCWEFDGSQGHITIALGRPVHISQLTIGHAAPTMSTKRIEQAPKNIALWGLVQSDDTSCDPGARGKRPVVAYSRDGRLPKGFQQSCWYNLGTFRFSVKSPASSMYQSYDVLQETDRLFTVILVDIESNWGAESTCIYHIGIHGTEEGGS</sequence>
<keyword evidence="4 6" id="KW-0472">Membrane</keyword>
<evidence type="ECO:0000256" key="1">
    <source>
        <dbReference type="ARBA" id="ARBA00004370"/>
    </source>
</evidence>
<evidence type="ECO:0000256" key="2">
    <source>
        <dbReference type="ARBA" id="ARBA00022692"/>
    </source>
</evidence>
<evidence type="ECO:0000256" key="5">
    <source>
        <dbReference type="SAM" id="MobiDB-lite"/>
    </source>
</evidence>
<accession>A0A9P6D936</accession>
<organism evidence="8 9">
    <name type="scientific">Pleurotus eryngii</name>
    <name type="common">Boletus of the steppes</name>
    <dbReference type="NCBI Taxonomy" id="5323"/>
    <lineage>
        <taxon>Eukaryota</taxon>
        <taxon>Fungi</taxon>
        <taxon>Dikarya</taxon>
        <taxon>Basidiomycota</taxon>
        <taxon>Agaricomycotina</taxon>
        <taxon>Agaricomycetes</taxon>
        <taxon>Agaricomycetidae</taxon>
        <taxon>Agaricales</taxon>
        <taxon>Pleurotineae</taxon>
        <taxon>Pleurotaceae</taxon>
        <taxon>Pleurotus</taxon>
    </lineage>
</organism>
<evidence type="ECO:0000256" key="6">
    <source>
        <dbReference type="SAM" id="Phobius"/>
    </source>
</evidence>
<evidence type="ECO:0000256" key="4">
    <source>
        <dbReference type="ARBA" id="ARBA00023136"/>
    </source>
</evidence>
<dbReference type="GO" id="GO:0034993">
    <property type="term" value="C:meiotic nuclear membrane microtubule tethering complex"/>
    <property type="evidence" value="ECO:0007669"/>
    <property type="project" value="TreeGrafter"/>
</dbReference>
<evidence type="ECO:0000256" key="3">
    <source>
        <dbReference type="ARBA" id="ARBA00022989"/>
    </source>
</evidence>